<dbReference type="PANTHER" id="PTHR22642">
    <property type="entry name" value="IMIDAZOLONEPROPIONASE"/>
    <property type="match status" value="1"/>
</dbReference>
<dbReference type="AlphaFoldDB" id="A0A939C1D9"/>
<proteinExistence type="predicted"/>
<accession>A0A939C1D9</accession>
<keyword evidence="3" id="KW-1185">Reference proteome</keyword>
<sequence length="535" mass="54648">MTTVLYRDGRLHSAAEPEATALAVTDGVISWLGGEHAVTAAGHVDETVWLDGALIVPGFVDAHVHATDAGLVTAGVDLTGVRSARELLDAVAAASSAQPAGVLWGAGWDVSAWPDPTLPDRAELDRAAGDRPVYLARVDVHSALISTALAAAAGSAPQDAALVDREKHARARATARAMVTPAQRDAAQRAFLDRCVRAGIVEVHENAAADAAGEADLAALLAQEHPVRVRGYLARLVDDAVDARAQLARTGAWGLAGDLSVDGALGSHSAALTAPYADRPGTSGARYLTVDEITAHLQACTEAGIQAGFHAIGDDAIAAVAEGFRRVLDRLGPAGGPRIAACAHRVEHVEMPSADDLAVFARCGVIASVQPLFDATWGGPDGMYAARLGTDRAAAMNPFAALAAAGVSLALGSDAPVTVPDPWAIVQAAVHHQTAGSGLSPRSALVAHTRGGHRAARRTERGVGTIGVGAPADLAVVAAGDLVFPPGDSAVQRWSTDPRSRVPLLPDLTPGAPLPTTLATLVDGRVVWDSGILGG</sequence>
<reference evidence="2" key="1">
    <citation type="submission" date="2021-01" db="EMBL/GenBank/DDBJ databases">
        <title>KCTC 19127 draft genome.</title>
        <authorList>
            <person name="An D."/>
        </authorList>
    </citation>
    <scope>NUCLEOTIDE SEQUENCE</scope>
    <source>
        <strain evidence="2">KCTC 19127</strain>
    </source>
</reference>
<feature type="domain" description="Amidohydrolase 3" evidence="1">
    <location>
        <begin position="50"/>
        <end position="527"/>
    </location>
</feature>
<dbReference type="InterPro" id="IPR011059">
    <property type="entry name" value="Metal-dep_hydrolase_composite"/>
</dbReference>
<organism evidence="2 3">
    <name type="scientific">Nakamurella flavida</name>
    <dbReference type="NCBI Taxonomy" id="363630"/>
    <lineage>
        <taxon>Bacteria</taxon>
        <taxon>Bacillati</taxon>
        <taxon>Actinomycetota</taxon>
        <taxon>Actinomycetes</taxon>
        <taxon>Nakamurellales</taxon>
        <taxon>Nakamurellaceae</taxon>
        <taxon>Nakamurella</taxon>
    </lineage>
</organism>
<dbReference type="EMBL" id="JAERWL010000003">
    <property type="protein sequence ID" value="MBM9475365.1"/>
    <property type="molecule type" value="Genomic_DNA"/>
</dbReference>
<evidence type="ECO:0000313" key="3">
    <source>
        <dbReference type="Proteomes" id="UP000663801"/>
    </source>
</evidence>
<comment type="caution">
    <text evidence="2">The sequence shown here is derived from an EMBL/GenBank/DDBJ whole genome shotgun (WGS) entry which is preliminary data.</text>
</comment>
<dbReference type="Gene3D" id="3.10.310.70">
    <property type="match status" value="1"/>
</dbReference>
<dbReference type="Gene3D" id="2.30.40.10">
    <property type="entry name" value="Urease, subunit C, domain 1"/>
    <property type="match status" value="1"/>
</dbReference>
<evidence type="ECO:0000259" key="1">
    <source>
        <dbReference type="Pfam" id="PF07969"/>
    </source>
</evidence>
<protein>
    <submittedName>
        <fullName evidence="2">Amidohydrolase family protein</fullName>
    </submittedName>
</protein>
<name>A0A939C1D9_9ACTN</name>
<dbReference type="SUPFAM" id="SSF51556">
    <property type="entry name" value="Metallo-dependent hydrolases"/>
    <property type="match status" value="1"/>
</dbReference>
<dbReference type="Gene3D" id="3.20.20.140">
    <property type="entry name" value="Metal-dependent hydrolases"/>
    <property type="match status" value="1"/>
</dbReference>
<dbReference type="GO" id="GO:0016810">
    <property type="term" value="F:hydrolase activity, acting on carbon-nitrogen (but not peptide) bonds"/>
    <property type="evidence" value="ECO:0007669"/>
    <property type="project" value="InterPro"/>
</dbReference>
<dbReference type="PANTHER" id="PTHR22642:SF2">
    <property type="entry name" value="PROTEIN LONG AFTER FAR-RED 3"/>
    <property type="match status" value="1"/>
</dbReference>
<dbReference type="SUPFAM" id="SSF51338">
    <property type="entry name" value="Composite domain of metallo-dependent hydrolases"/>
    <property type="match status" value="2"/>
</dbReference>
<gene>
    <name evidence="2" type="ORF">JL107_02795</name>
</gene>
<dbReference type="Proteomes" id="UP000663801">
    <property type="component" value="Unassembled WGS sequence"/>
</dbReference>
<dbReference type="InterPro" id="IPR032466">
    <property type="entry name" value="Metal_Hydrolase"/>
</dbReference>
<dbReference type="RefSeq" id="WP_205255520.1">
    <property type="nucleotide sequence ID" value="NZ_BAAAPV010000003.1"/>
</dbReference>
<dbReference type="Pfam" id="PF07969">
    <property type="entry name" value="Amidohydro_3"/>
    <property type="match status" value="1"/>
</dbReference>
<evidence type="ECO:0000313" key="2">
    <source>
        <dbReference type="EMBL" id="MBM9475365.1"/>
    </source>
</evidence>
<dbReference type="InterPro" id="IPR013108">
    <property type="entry name" value="Amidohydro_3"/>
</dbReference>